<evidence type="ECO:0000256" key="1">
    <source>
        <dbReference type="SAM" id="Phobius"/>
    </source>
</evidence>
<gene>
    <name evidence="2" type="ORF">CLV57_0106</name>
</gene>
<feature type="transmembrane region" description="Helical" evidence="1">
    <location>
        <begin position="48"/>
        <end position="70"/>
    </location>
</feature>
<keyword evidence="1" id="KW-0472">Membrane</keyword>
<dbReference type="EMBL" id="PGFJ01000001">
    <property type="protein sequence ID" value="PJJ83128.1"/>
    <property type="molecule type" value="Genomic_DNA"/>
</dbReference>
<proteinExistence type="predicted"/>
<dbReference type="RefSeq" id="WP_100339421.1">
    <property type="nucleotide sequence ID" value="NZ_PGFJ01000001.1"/>
</dbReference>
<comment type="caution">
    <text evidence="2">The sequence shown here is derived from an EMBL/GenBank/DDBJ whole genome shotgun (WGS) entry which is preliminary data.</text>
</comment>
<dbReference type="AlphaFoldDB" id="A0A2H9VQT6"/>
<evidence type="ECO:0008006" key="4">
    <source>
        <dbReference type="Google" id="ProtNLM"/>
    </source>
</evidence>
<sequence>MKNEQQKPIDEVFRQALEEPGSLPAFEEQNWDALEKMLDGKKKPYRIAYWRPILTAAAAIILLALGWWYLLPKTQQNTNNAQQILVKQPKGMDTPHKGNTTVAVSENTTTVKERSQPVVIDEPRLSAVETQLAKKNEMQNTVSIPADKHLPQPTRLEVILLPKAPCRDDMLQLASVNAHADSLPAVDVLSHIPIALLDFRDEQLAANGKGLKPQLAINVLGAADMNGVSSFNSVGTGKNIGLLFSAKFNKLTISTGAYYSYKPYAMEFSQYSPNSTYKFKYNPENVIADCRMLDIPVNIDYQLFSKNKNTISIGTGISSYIMLRESYAYTYAGPYTGVSSYDVKSPGKYLFGAVNFQATYRRQINSKLGINVMPYIKIPLAEVGYSRVRLQTAGVAIGFNWNLNSLGKPK</sequence>
<evidence type="ECO:0000313" key="2">
    <source>
        <dbReference type="EMBL" id="PJJ83128.1"/>
    </source>
</evidence>
<keyword evidence="1" id="KW-1133">Transmembrane helix</keyword>
<dbReference type="Proteomes" id="UP000242687">
    <property type="component" value="Unassembled WGS sequence"/>
</dbReference>
<keyword evidence="1" id="KW-0812">Transmembrane</keyword>
<accession>A0A2H9VQT6</accession>
<name>A0A2H9VQT6_9SPHI</name>
<evidence type="ECO:0000313" key="3">
    <source>
        <dbReference type="Proteomes" id="UP000242687"/>
    </source>
</evidence>
<protein>
    <recommendedName>
        <fullName evidence="4">Outer membrane protein with beta-barrel domain</fullName>
    </recommendedName>
</protein>
<dbReference type="OrthoDB" id="1523584at2"/>
<keyword evidence="3" id="KW-1185">Reference proteome</keyword>
<organism evidence="2 3">
    <name type="scientific">Mucilaginibacter auburnensis</name>
    <dbReference type="NCBI Taxonomy" id="1457233"/>
    <lineage>
        <taxon>Bacteria</taxon>
        <taxon>Pseudomonadati</taxon>
        <taxon>Bacteroidota</taxon>
        <taxon>Sphingobacteriia</taxon>
        <taxon>Sphingobacteriales</taxon>
        <taxon>Sphingobacteriaceae</taxon>
        <taxon>Mucilaginibacter</taxon>
    </lineage>
</organism>
<reference evidence="2 3" key="1">
    <citation type="submission" date="2017-11" db="EMBL/GenBank/DDBJ databases">
        <title>Genomic Encyclopedia of Archaeal and Bacterial Type Strains, Phase II (KMG-II): From Individual Species to Whole Genera.</title>
        <authorList>
            <person name="Goeker M."/>
        </authorList>
    </citation>
    <scope>NUCLEOTIDE SEQUENCE [LARGE SCALE GENOMIC DNA]</scope>
    <source>
        <strain evidence="2 3">DSM 28175</strain>
    </source>
</reference>